<proteinExistence type="inferred from homology"/>
<evidence type="ECO:0000313" key="9">
    <source>
        <dbReference type="EMBL" id="MBD2188025.1"/>
    </source>
</evidence>
<feature type="domain" description="Type I restriction modification DNA specificity" evidence="6">
    <location>
        <begin position="1064"/>
        <end position="1176"/>
    </location>
</feature>
<evidence type="ECO:0000313" key="10">
    <source>
        <dbReference type="Proteomes" id="UP000642094"/>
    </source>
</evidence>
<dbReference type="CDD" id="cd17246">
    <property type="entry name" value="RMtype1_S_SonII-TRD2-CR2_like"/>
    <property type="match status" value="1"/>
</dbReference>
<dbReference type="RefSeq" id="WP_190402884.1">
    <property type="nucleotide sequence ID" value="NZ_JACJQB010000010.1"/>
</dbReference>
<organism evidence="9 10">
    <name type="scientific">Pseudanabaena mucicola FACHB-723</name>
    <dbReference type="NCBI Taxonomy" id="2692860"/>
    <lineage>
        <taxon>Bacteria</taxon>
        <taxon>Bacillati</taxon>
        <taxon>Cyanobacteriota</taxon>
        <taxon>Cyanophyceae</taxon>
        <taxon>Pseudanabaenales</taxon>
        <taxon>Pseudanabaenaceae</taxon>
        <taxon>Pseudanabaena</taxon>
    </lineage>
</organism>
<dbReference type="InterPro" id="IPR044946">
    <property type="entry name" value="Restrct_endonuc_typeI_TRD_sf"/>
</dbReference>
<feature type="domain" description="Type I restriction modification DNA specificity" evidence="6">
    <location>
        <begin position="764"/>
        <end position="929"/>
    </location>
</feature>
<evidence type="ECO:0000256" key="2">
    <source>
        <dbReference type="ARBA" id="ARBA00022747"/>
    </source>
</evidence>
<keyword evidence="4" id="KW-0175">Coiled coil</keyword>
<evidence type="ECO:0000256" key="1">
    <source>
        <dbReference type="ARBA" id="ARBA00010923"/>
    </source>
</evidence>
<reference evidence="9 10" key="1">
    <citation type="journal article" date="2020" name="ISME J.">
        <title>Comparative genomics reveals insights into cyanobacterial evolution and habitat adaptation.</title>
        <authorList>
            <person name="Chen M.Y."/>
            <person name="Teng W.K."/>
            <person name="Zhao L."/>
            <person name="Hu C.X."/>
            <person name="Zhou Y.K."/>
            <person name="Han B.P."/>
            <person name="Song L.R."/>
            <person name="Shu W.S."/>
        </authorList>
    </citation>
    <scope>NUCLEOTIDE SEQUENCE [LARGE SCALE GENOMIC DNA]</scope>
    <source>
        <strain evidence="9 10">FACHB-723</strain>
    </source>
</reference>
<dbReference type="InterPro" id="IPR029063">
    <property type="entry name" value="SAM-dependent_MTases_sf"/>
</dbReference>
<evidence type="ECO:0000259" key="6">
    <source>
        <dbReference type="Pfam" id="PF01420"/>
    </source>
</evidence>
<dbReference type="Gene3D" id="3.40.50.150">
    <property type="entry name" value="Vaccinia Virus protein VP39"/>
    <property type="match status" value="1"/>
</dbReference>
<dbReference type="InterPro" id="IPR000055">
    <property type="entry name" value="Restrct_endonuc_typeI_TRD"/>
</dbReference>
<evidence type="ECO:0000256" key="3">
    <source>
        <dbReference type="ARBA" id="ARBA00023125"/>
    </source>
</evidence>
<dbReference type="PRINTS" id="PR00507">
    <property type="entry name" value="N12N6MTFRASE"/>
</dbReference>
<feature type="domain" description="Type I restriction enzyme R protein N-terminal" evidence="8">
    <location>
        <begin position="36"/>
        <end position="150"/>
    </location>
</feature>
<dbReference type="GO" id="GO:0032259">
    <property type="term" value="P:methylation"/>
    <property type="evidence" value="ECO:0007669"/>
    <property type="project" value="UniProtKB-KW"/>
</dbReference>
<evidence type="ECO:0000256" key="4">
    <source>
        <dbReference type="SAM" id="Coils"/>
    </source>
</evidence>
<keyword evidence="9" id="KW-0489">Methyltransferase</keyword>
<dbReference type="CDD" id="cd17526">
    <property type="entry name" value="RMtype1_S_Cje2232P-TRD2-CR2_like"/>
    <property type="match status" value="1"/>
</dbReference>
<dbReference type="Pfam" id="PF02384">
    <property type="entry name" value="N6_Mtase"/>
    <property type="match status" value="1"/>
</dbReference>
<accession>A0ABR7ZX25</accession>
<protein>
    <submittedName>
        <fullName evidence="9">N-6 DNA methylase</fullName>
    </submittedName>
</protein>
<dbReference type="PROSITE" id="PS00092">
    <property type="entry name" value="N6_MTASE"/>
    <property type="match status" value="1"/>
</dbReference>
<feature type="domain" description="DNA methylase adenine-specific" evidence="7">
    <location>
        <begin position="306"/>
        <end position="583"/>
    </location>
</feature>
<dbReference type="Gene3D" id="3.90.220.20">
    <property type="entry name" value="DNA methylase specificity domains"/>
    <property type="match status" value="2"/>
</dbReference>
<dbReference type="Pfam" id="PF13588">
    <property type="entry name" value="HSDR_N_2"/>
    <property type="match status" value="1"/>
</dbReference>
<sequence length="1198" mass="137467">MSLISQGLAQNLIKFDDENKYITYVHQKKKRNFANPEEQVQAETFLKLILTYGYDPKRLRLFVPVTMGSSVKEADIIVYNDDACLSSHIVVECKKQEVSELEFTQAVEQAFSYAVAEGAKYVWVTSGIKDQYFQVPIEKPKERIAITDIPQYGVDKLARYKYAKGGGKSNGQKLFELEIVGEDELTRRFKQAHQSLWGGGELDPSSAFDELDKLIFCKIWDEKKSRKKGQPYDFQLFSISEEEEPNPKKRTEKENEELSDRIKALYEEGRKEAPEVFKEDIRLSPEKLRTVVGYLESINLGKTDLDSKGRAFETFMGSFFRGDFGQFFTPRPIVKFIVDVLPINHDSLVLDTSCGSGGFLLHALDKVRRQADEYYPDYETDLDDAKRHKDHWHRFASRKLFGIEINEKIARVAKMNMIIHDDGHTNVIASDGLRDSADLIERSGNSGFAYDRFDFIITNPPFGSVIKQTEQAYMHQYGFAMKTEDWLNPKSKATVRENQNTEILFIEQCHRFLVDGGYLAMVVPDGILTNSSLQYVRDGIEEKYRIVAVVSMPQTAFSATGAGVKSSVLFLKKHSQAETTKIQNTKVGLQDWIKQSNDYLKQLEQIENDKKRHLKDLRGFENPQNLEGKALTDSEAYKEWKKEVTAEYNDCIDALKESLSEQYAEEKQKALNDYPIFMAIAEDIGYDATGKPTNNNELDFISVELARFIDAIESGKDSFFLSSDVDKNKVFLVNRSELEGRLSPSFYIPSIMEKIKRIGVTRKVIKLSKVCSKISDGTHFTPNYIDSNDGMIFLSVKDVRMNKVFFEDTKFISREEHLKLTKRCKPESGDILLTKVGNTYGFAAVIPADSPEFSIFVSLALLKINKEKFDPYFIMHFLNSKFGKIQMDRFIKGIGQPDLHLEDISNIRIPLFDINEQKIIIEQMNNAYDSREQKELEAKRSLDSIDNYLLGELGVELLQSEANTIQSRIFYIQSRDVLGNRFDSLYYLGNIYRLIEGSIFECEYMSNITTYMKTGFAAGKQDQSDDVQDIIQIRPTNLSDGREFIFERNVYIHRTKLLDKKSDVLQSGEVLFNNTNSQELVGKSIFFDLEDLYFCSNHITRIGVSQDKINPRYLTHILNLYQRKKVFFKICTNWNNQSGVNVNVLGKIKIPIPPLDKQLEIVEHIDAIRDRAKQLRQEAAADLERAKQEVEAMILGVE</sequence>
<comment type="caution">
    <text evidence="9">The sequence shown here is derived from an EMBL/GenBank/DDBJ whole genome shotgun (WGS) entry which is preliminary data.</text>
</comment>
<evidence type="ECO:0000256" key="5">
    <source>
        <dbReference type="SAM" id="MobiDB-lite"/>
    </source>
</evidence>
<dbReference type="PANTHER" id="PTHR42998:SF1">
    <property type="entry name" value="TYPE I RESTRICTION ENZYME HINDI METHYLASE SUBUNIT"/>
    <property type="match status" value="1"/>
</dbReference>
<name>A0ABR7ZX25_9CYAN</name>
<evidence type="ECO:0000259" key="8">
    <source>
        <dbReference type="Pfam" id="PF13588"/>
    </source>
</evidence>
<dbReference type="InterPro" id="IPR003356">
    <property type="entry name" value="DNA_methylase_A-5"/>
</dbReference>
<keyword evidence="3" id="KW-0238">DNA-binding</keyword>
<dbReference type="InterPro" id="IPR052916">
    <property type="entry name" value="Type-I_RE_MTase_Subunit"/>
</dbReference>
<keyword evidence="10" id="KW-1185">Reference proteome</keyword>
<dbReference type="PANTHER" id="PTHR42998">
    <property type="entry name" value="TYPE I RESTRICTION ENZYME HINDVIIP M PROTEIN-RELATED"/>
    <property type="match status" value="1"/>
</dbReference>
<keyword evidence="9" id="KW-0808">Transferase</keyword>
<dbReference type="Proteomes" id="UP000642094">
    <property type="component" value="Unassembled WGS sequence"/>
</dbReference>
<keyword evidence="2" id="KW-0680">Restriction system</keyword>
<feature type="compositionally biased region" description="Basic and acidic residues" evidence="5">
    <location>
        <begin position="245"/>
        <end position="257"/>
    </location>
</feature>
<dbReference type="SUPFAM" id="SSF116734">
    <property type="entry name" value="DNA methylase specificity domain"/>
    <property type="match status" value="2"/>
</dbReference>
<feature type="coiled-coil region" evidence="4">
    <location>
        <begin position="589"/>
        <end position="616"/>
    </location>
</feature>
<dbReference type="InterPro" id="IPR002052">
    <property type="entry name" value="DNA_methylase_N6_adenine_CS"/>
</dbReference>
<comment type="similarity">
    <text evidence="1">Belongs to the type-I restriction system S methylase family.</text>
</comment>
<dbReference type="InterPro" id="IPR029464">
    <property type="entry name" value="HSDR_N"/>
</dbReference>
<dbReference type="EMBL" id="JACJQB010000010">
    <property type="protein sequence ID" value="MBD2188025.1"/>
    <property type="molecule type" value="Genomic_DNA"/>
</dbReference>
<dbReference type="SUPFAM" id="SSF53335">
    <property type="entry name" value="S-adenosyl-L-methionine-dependent methyltransferases"/>
    <property type="match status" value="1"/>
</dbReference>
<dbReference type="Pfam" id="PF01420">
    <property type="entry name" value="Methylase_S"/>
    <property type="match status" value="2"/>
</dbReference>
<evidence type="ECO:0000259" key="7">
    <source>
        <dbReference type="Pfam" id="PF02384"/>
    </source>
</evidence>
<dbReference type="GO" id="GO:0008168">
    <property type="term" value="F:methyltransferase activity"/>
    <property type="evidence" value="ECO:0007669"/>
    <property type="project" value="UniProtKB-KW"/>
</dbReference>
<gene>
    <name evidence="9" type="ORF">H6F41_07705</name>
</gene>
<feature type="region of interest" description="Disordered" evidence="5">
    <location>
        <begin position="236"/>
        <end position="257"/>
    </location>
</feature>